<dbReference type="InterPro" id="IPR050717">
    <property type="entry name" value="C2H2-ZF_Transcription_Reg"/>
</dbReference>
<evidence type="ECO:0000256" key="3">
    <source>
        <dbReference type="ARBA" id="ARBA00022771"/>
    </source>
</evidence>
<dbReference type="Pfam" id="PF13912">
    <property type="entry name" value="zf-C2H2_6"/>
    <property type="match status" value="1"/>
</dbReference>
<feature type="domain" description="C2H2-type" evidence="6">
    <location>
        <begin position="25"/>
        <end position="58"/>
    </location>
</feature>
<keyword evidence="8" id="KW-1185">Reference proteome</keyword>
<proteinExistence type="predicted"/>
<protein>
    <recommendedName>
        <fullName evidence="6">C2H2-type domain-containing protein</fullName>
    </recommendedName>
</protein>
<dbReference type="InterPro" id="IPR013087">
    <property type="entry name" value="Znf_C2H2_type"/>
</dbReference>
<accession>A0A137NRJ1</accession>
<dbReference type="Pfam" id="PF12171">
    <property type="entry name" value="zf-C2H2_jaz"/>
    <property type="match status" value="1"/>
</dbReference>
<dbReference type="GO" id="GO:0005694">
    <property type="term" value="C:chromosome"/>
    <property type="evidence" value="ECO:0007669"/>
    <property type="project" value="UniProtKB-ARBA"/>
</dbReference>
<evidence type="ECO:0000256" key="4">
    <source>
        <dbReference type="ARBA" id="ARBA00022833"/>
    </source>
</evidence>
<dbReference type="AlphaFoldDB" id="A0A137NRJ1"/>
<dbReference type="PANTHER" id="PTHR14196">
    <property type="entry name" value="ODD-SKIPPED - RELATED"/>
    <property type="match status" value="1"/>
</dbReference>
<dbReference type="GO" id="GO:0008270">
    <property type="term" value="F:zinc ion binding"/>
    <property type="evidence" value="ECO:0007669"/>
    <property type="project" value="UniProtKB-KW"/>
</dbReference>
<evidence type="ECO:0000313" key="8">
    <source>
        <dbReference type="Proteomes" id="UP000070444"/>
    </source>
</evidence>
<evidence type="ECO:0000256" key="1">
    <source>
        <dbReference type="ARBA" id="ARBA00022723"/>
    </source>
</evidence>
<dbReference type="GO" id="GO:0005634">
    <property type="term" value="C:nucleus"/>
    <property type="evidence" value="ECO:0007669"/>
    <property type="project" value="TreeGrafter"/>
</dbReference>
<keyword evidence="2" id="KW-0677">Repeat</keyword>
<dbReference type="PANTHER" id="PTHR14196:SF12">
    <property type="entry name" value="ZINC FINGER PROTEIN 208-LIKE"/>
    <property type="match status" value="1"/>
</dbReference>
<evidence type="ECO:0000313" key="7">
    <source>
        <dbReference type="EMBL" id="KXN65361.1"/>
    </source>
</evidence>
<feature type="domain" description="C2H2-type" evidence="6">
    <location>
        <begin position="59"/>
        <end position="77"/>
    </location>
</feature>
<dbReference type="GO" id="GO:0045893">
    <property type="term" value="P:positive regulation of DNA-templated transcription"/>
    <property type="evidence" value="ECO:0007669"/>
    <property type="project" value="UniProtKB-ARBA"/>
</dbReference>
<evidence type="ECO:0000259" key="6">
    <source>
        <dbReference type="PROSITE" id="PS50157"/>
    </source>
</evidence>
<keyword evidence="1" id="KW-0479">Metal-binding</keyword>
<dbReference type="EMBL" id="KQ964899">
    <property type="protein sequence ID" value="KXN65361.1"/>
    <property type="molecule type" value="Genomic_DNA"/>
</dbReference>
<dbReference type="STRING" id="796925.A0A137NRJ1"/>
<dbReference type="Pfam" id="PF00096">
    <property type="entry name" value="zf-C2H2"/>
    <property type="match status" value="1"/>
</dbReference>
<dbReference type="GO" id="GO:0000977">
    <property type="term" value="F:RNA polymerase II transcription regulatory region sequence-specific DNA binding"/>
    <property type="evidence" value="ECO:0007669"/>
    <property type="project" value="TreeGrafter"/>
</dbReference>
<dbReference type="PROSITE" id="PS50157">
    <property type="entry name" value="ZINC_FINGER_C2H2_2"/>
    <property type="match status" value="3"/>
</dbReference>
<evidence type="ECO:0000256" key="2">
    <source>
        <dbReference type="ARBA" id="ARBA00022737"/>
    </source>
</evidence>
<keyword evidence="4" id="KW-0862">Zinc</keyword>
<dbReference type="OMA" id="RTKEHIC"/>
<reference evidence="7 8" key="1">
    <citation type="journal article" date="2015" name="Genome Biol. Evol.">
        <title>Phylogenomic analyses indicate that early fungi evolved digesting cell walls of algal ancestors of land plants.</title>
        <authorList>
            <person name="Chang Y."/>
            <person name="Wang S."/>
            <person name="Sekimoto S."/>
            <person name="Aerts A.L."/>
            <person name="Choi C."/>
            <person name="Clum A."/>
            <person name="LaButti K.M."/>
            <person name="Lindquist E.A."/>
            <person name="Yee Ngan C."/>
            <person name="Ohm R.A."/>
            <person name="Salamov A.A."/>
            <person name="Grigoriev I.V."/>
            <person name="Spatafora J.W."/>
            <person name="Berbee M.L."/>
        </authorList>
    </citation>
    <scope>NUCLEOTIDE SEQUENCE [LARGE SCALE GENOMIC DNA]</scope>
    <source>
        <strain evidence="7 8">NRRL 28638</strain>
    </source>
</reference>
<evidence type="ECO:0000256" key="5">
    <source>
        <dbReference type="PROSITE-ProRule" id="PRU00042"/>
    </source>
</evidence>
<dbReference type="Proteomes" id="UP000070444">
    <property type="component" value="Unassembled WGS sequence"/>
</dbReference>
<dbReference type="SUPFAM" id="SSF57667">
    <property type="entry name" value="beta-beta-alpha zinc fingers"/>
    <property type="match status" value="2"/>
</dbReference>
<keyword evidence="3 5" id="KW-0863">Zinc-finger</keyword>
<name>A0A137NRJ1_CONC2</name>
<feature type="non-terminal residue" evidence="7">
    <location>
        <position position="1"/>
    </location>
</feature>
<dbReference type="PROSITE" id="PS00028">
    <property type="entry name" value="ZINC_FINGER_C2H2_1"/>
    <property type="match status" value="1"/>
</dbReference>
<dbReference type="SMART" id="SM00355">
    <property type="entry name" value="ZnF_C2H2"/>
    <property type="match status" value="2"/>
</dbReference>
<dbReference type="FunFam" id="3.30.160.60:FF:001732">
    <property type="entry name" value="Zgc:162936"/>
    <property type="match status" value="1"/>
</dbReference>
<dbReference type="InterPro" id="IPR036236">
    <property type="entry name" value="Znf_C2H2_sf"/>
</dbReference>
<dbReference type="Gene3D" id="3.30.160.60">
    <property type="entry name" value="Classic Zinc Finger"/>
    <property type="match status" value="3"/>
</dbReference>
<feature type="domain" description="C2H2-type" evidence="6">
    <location>
        <begin position="1"/>
        <end position="24"/>
    </location>
</feature>
<sequence>LCSKQFKRKNSLLRHSRVHSGVKPYSCFHCDKSFSRKDILDGHKQSKKHERIHSGLRPYSCTICNKNFGRKDVLEGH</sequence>
<dbReference type="OrthoDB" id="8922241at2759"/>
<gene>
    <name evidence="7" type="ORF">CONCODRAFT_32857</name>
</gene>
<dbReference type="InterPro" id="IPR022755">
    <property type="entry name" value="Znf_C2H2_jaz"/>
</dbReference>
<dbReference type="GO" id="GO:0000981">
    <property type="term" value="F:DNA-binding transcription factor activity, RNA polymerase II-specific"/>
    <property type="evidence" value="ECO:0007669"/>
    <property type="project" value="TreeGrafter"/>
</dbReference>
<feature type="non-terminal residue" evidence="7">
    <location>
        <position position="77"/>
    </location>
</feature>
<organism evidence="7 8">
    <name type="scientific">Conidiobolus coronatus (strain ATCC 28846 / CBS 209.66 / NRRL 28638)</name>
    <name type="common">Delacroixia coronata</name>
    <dbReference type="NCBI Taxonomy" id="796925"/>
    <lineage>
        <taxon>Eukaryota</taxon>
        <taxon>Fungi</taxon>
        <taxon>Fungi incertae sedis</taxon>
        <taxon>Zoopagomycota</taxon>
        <taxon>Entomophthoromycotina</taxon>
        <taxon>Entomophthoromycetes</taxon>
        <taxon>Entomophthorales</taxon>
        <taxon>Ancylistaceae</taxon>
        <taxon>Conidiobolus</taxon>
    </lineage>
</organism>